<organism evidence="1 2">
    <name type="scientific">Bagarius yarrelli</name>
    <name type="common">Goonch</name>
    <name type="synonym">Bagrus yarrelli</name>
    <dbReference type="NCBI Taxonomy" id="175774"/>
    <lineage>
        <taxon>Eukaryota</taxon>
        <taxon>Metazoa</taxon>
        <taxon>Chordata</taxon>
        <taxon>Craniata</taxon>
        <taxon>Vertebrata</taxon>
        <taxon>Euteleostomi</taxon>
        <taxon>Actinopterygii</taxon>
        <taxon>Neopterygii</taxon>
        <taxon>Teleostei</taxon>
        <taxon>Ostariophysi</taxon>
        <taxon>Siluriformes</taxon>
        <taxon>Sisoridae</taxon>
        <taxon>Sisorinae</taxon>
        <taxon>Bagarius</taxon>
    </lineage>
</organism>
<dbReference type="AlphaFoldDB" id="A0A556V394"/>
<dbReference type="EMBL" id="VCAZ01000107">
    <property type="protein sequence ID" value="TST10040.1"/>
    <property type="molecule type" value="Genomic_DNA"/>
</dbReference>
<name>A0A556V394_BAGYA</name>
<dbReference type="Proteomes" id="UP000319801">
    <property type="component" value="Unassembled WGS sequence"/>
</dbReference>
<evidence type="ECO:0000313" key="1">
    <source>
        <dbReference type="EMBL" id="TST10040.1"/>
    </source>
</evidence>
<accession>A0A556V394</accession>
<proteinExistence type="predicted"/>
<keyword evidence="2" id="KW-1185">Reference proteome</keyword>
<sequence length="69" mass="7598">MVSIVTPHLQGLDGGNPLKMVKCRFPDWSRGFVFPPSQRPANTRRLAVINASAAQPRPFPQIMPGSKRA</sequence>
<protein>
    <submittedName>
        <fullName evidence="1">Uncharacterized protein</fullName>
    </submittedName>
</protein>
<reference evidence="1 2" key="1">
    <citation type="journal article" date="2019" name="Genome Biol. Evol.">
        <title>Whole-Genome Sequencing of the Giant Devil Catfish, Bagarius yarrelli.</title>
        <authorList>
            <person name="Jiang W."/>
            <person name="Lv Y."/>
            <person name="Cheng L."/>
            <person name="Yang K."/>
            <person name="Chao B."/>
            <person name="Wang X."/>
            <person name="Li Y."/>
            <person name="Pan X."/>
            <person name="You X."/>
            <person name="Zhang Y."/>
            <person name="Yang J."/>
            <person name="Li J."/>
            <person name="Zhang X."/>
            <person name="Liu S."/>
            <person name="Sun C."/>
            <person name="Yang J."/>
            <person name="Shi Q."/>
        </authorList>
    </citation>
    <scope>NUCLEOTIDE SEQUENCE [LARGE SCALE GENOMIC DNA]</scope>
    <source>
        <strain evidence="1">JWS20170419001</strain>
        <tissue evidence="1">Muscle</tissue>
    </source>
</reference>
<gene>
    <name evidence="1" type="ORF">Baya_12468</name>
</gene>
<comment type="caution">
    <text evidence="1">The sequence shown here is derived from an EMBL/GenBank/DDBJ whole genome shotgun (WGS) entry which is preliminary data.</text>
</comment>
<evidence type="ECO:0000313" key="2">
    <source>
        <dbReference type="Proteomes" id="UP000319801"/>
    </source>
</evidence>